<keyword evidence="8 13" id="KW-0067">ATP-binding</keyword>
<dbReference type="Gene3D" id="3.30.200.20">
    <property type="entry name" value="Phosphorylase Kinase, domain 1"/>
    <property type="match status" value="1"/>
</dbReference>
<evidence type="ECO:0000256" key="7">
    <source>
        <dbReference type="ARBA" id="ARBA00022777"/>
    </source>
</evidence>
<evidence type="ECO:0000256" key="6">
    <source>
        <dbReference type="ARBA" id="ARBA00022741"/>
    </source>
</evidence>
<evidence type="ECO:0000256" key="2">
    <source>
        <dbReference type="ARBA" id="ARBA00006234"/>
    </source>
</evidence>
<keyword evidence="6 13" id="KW-0547">Nucleotide-binding</keyword>
<evidence type="ECO:0000256" key="8">
    <source>
        <dbReference type="ARBA" id="ARBA00022840"/>
    </source>
</evidence>
<protein>
    <recommendedName>
        <fullName evidence="3">non-specific serine/threonine protein kinase</fullName>
        <ecNumber evidence="3">2.7.11.1</ecNumber>
    </recommendedName>
</protein>
<dbReference type="Gene3D" id="1.10.510.10">
    <property type="entry name" value="Transferase(Phosphotransferase) domain 1"/>
    <property type="match status" value="1"/>
</dbReference>
<dbReference type="Gene3D" id="3.30.310.80">
    <property type="entry name" value="Kinase associated domain 1, KA1"/>
    <property type="match status" value="1"/>
</dbReference>
<dbReference type="AlphaFoldDB" id="A0A835R7L3"/>
<dbReference type="GO" id="GO:0007165">
    <property type="term" value="P:signal transduction"/>
    <property type="evidence" value="ECO:0007669"/>
    <property type="project" value="InterPro"/>
</dbReference>
<dbReference type="PANTHER" id="PTHR43895:SF104">
    <property type="entry name" value="CBL-INTERACTING SERINE_THREONINE-PROTEIN KINASE 3"/>
    <property type="match status" value="1"/>
</dbReference>
<comment type="function">
    <text evidence="12">CIPK serine-threonine protein kinases interact with CBL proteins. Binding of a CBL protein to the regulatory NAF domain of CIPK protein lead to the activation of the kinase in a calcium-dependent manner.</text>
</comment>
<sequence length="541" mass="61560">MNSDEDKTIMTKLVAYTEKVELADSHIDVRHFNSTAKLLFLVLLFSPSSTLITPHSQVSEKKCSRFGLLGRLPIPLNGVWFSRCCSFSLLVSFCSAFCWIRWITLIWYDFLVLLAITMGSIKIRAKAQAYSLCGEQQVQRVTRMSTTNVKRQVGKYELGRTIGEGTFAKVKFARNSKTGEPVAIKILDKDKVLKHKMVEQIKREIATMKLIKHPNVVRLFEVMGSKTKIFLVLEFVKGGELFDKIPENLLLDEYGSLKVSDFGLSALSQQVRDDGLLHTTCGTPNYVAPEVLNDHGYDGSTADLWSCGVILFVLLAGYLPFEDDNIMNLYKKISFAEFSCPSWFSLEATRLIERILDPNPKTRITIPDLLEDKWFKKGYKPPTFNENCDTNLDDIDSVFKDSEEHHVTEKKEEQPAALNAFDLISMSKGLKLGNFFDAEQEFKRETRFTSKCTANEIITKIEQAAKPLGFDVQKKNYRMRLENVKAGRKGNLNIATEVFQVAPSLHMVEVRKAKGDTLEFHKFYKNLSTSLKDVVWKSEED</sequence>
<evidence type="ECO:0000259" key="14">
    <source>
        <dbReference type="PROSITE" id="PS50011"/>
    </source>
</evidence>
<dbReference type="InterPro" id="IPR000719">
    <property type="entry name" value="Prot_kinase_dom"/>
</dbReference>
<evidence type="ECO:0000256" key="11">
    <source>
        <dbReference type="ARBA" id="ARBA00048679"/>
    </source>
</evidence>
<dbReference type="FunFam" id="3.30.310.80:FF:000002">
    <property type="entry name" value="Non-specific serine/threonine protein kinase"/>
    <property type="match status" value="1"/>
</dbReference>
<evidence type="ECO:0000256" key="13">
    <source>
        <dbReference type="PROSITE-ProRule" id="PRU10141"/>
    </source>
</evidence>
<comment type="similarity">
    <text evidence="2">Belongs to the protein kinase superfamily. CAMK Ser/Thr protein kinase family. SNF1 subfamily.</text>
</comment>
<dbReference type="InterPro" id="IPR011009">
    <property type="entry name" value="Kinase-like_dom_sf"/>
</dbReference>
<comment type="cofactor">
    <cofactor evidence="1">
        <name>Mn(2+)</name>
        <dbReference type="ChEBI" id="CHEBI:29035"/>
    </cofactor>
</comment>
<evidence type="ECO:0000259" key="15">
    <source>
        <dbReference type="PROSITE" id="PS50816"/>
    </source>
</evidence>
<keyword evidence="4" id="KW-0723">Serine/threonine-protein kinase</keyword>
<dbReference type="GO" id="GO:0004674">
    <property type="term" value="F:protein serine/threonine kinase activity"/>
    <property type="evidence" value="ECO:0007669"/>
    <property type="project" value="UniProtKB-KW"/>
</dbReference>
<evidence type="ECO:0000256" key="12">
    <source>
        <dbReference type="ARBA" id="ARBA00058225"/>
    </source>
</evidence>
<evidence type="ECO:0000256" key="4">
    <source>
        <dbReference type="ARBA" id="ARBA00022527"/>
    </source>
</evidence>
<dbReference type="GO" id="GO:0005524">
    <property type="term" value="F:ATP binding"/>
    <property type="evidence" value="ECO:0007669"/>
    <property type="project" value="UniProtKB-UniRule"/>
</dbReference>
<keyword evidence="5" id="KW-0808">Transferase</keyword>
<reference evidence="16 17" key="1">
    <citation type="journal article" date="2020" name="Nat. Food">
        <title>A phased Vanilla planifolia genome enables genetic improvement of flavour and production.</title>
        <authorList>
            <person name="Hasing T."/>
            <person name="Tang H."/>
            <person name="Brym M."/>
            <person name="Khazi F."/>
            <person name="Huang T."/>
            <person name="Chambers A.H."/>
        </authorList>
    </citation>
    <scope>NUCLEOTIDE SEQUENCE [LARGE SCALE GENOMIC DNA]</scope>
    <source>
        <tissue evidence="16">Leaf</tissue>
    </source>
</reference>
<dbReference type="FunFam" id="3.30.200.20:FF:000096">
    <property type="entry name" value="Non-specific serine/threonine protein kinase"/>
    <property type="match status" value="1"/>
</dbReference>
<gene>
    <name evidence="16" type="ORF">HPP92_011009</name>
</gene>
<dbReference type="InterPro" id="IPR004041">
    <property type="entry name" value="NAF_dom"/>
</dbReference>
<comment type="caution">
    <text evidence="16">The sequence shown here is derived from an EMBL/GenBank/DDBJ whole genome shotgun (WGS) entry which is preliminary data.</text>
</comment>
<accession>A0A835R7L3</accession>
<dbReference type="Proteomes" id="UP000639772">
    <property type="component" value="Unassembled WGS sequence"/>
</dbReference>
<dbReference type="PROSITE" id="PS00107">
    <property type="entry name" value="PROTEIN_KINASE_ATP"/>
    <property type="match status" value="1"/>
</dbReference>
<comment type="catalytic activity">
    <reaction evidence="11">
        <text>L-seryl-[protein] + ATP = O-phospho-L-seryl-[protein] + ADP + H(+)</text>
        <dbReference type="Rhea" id="RHEA:17989"/>
        <dbReference type="Rhea" id="RHEA-COMP:9863"/>
        <dbReference type="Rhea" id="RHEA-COMP:11604"/>
        <dbReference type="ChEBI" id="CHEBI:15378"/>
        <dbReference type="ChEBI" id="CHEBI:29999"/>
        <dbReference type="ChEBI" id="CHEBI:30616"/>
        <dbReference type="ChEBI" id="CHEBI:83421"/>
        <dbReference type="ChEBI" id="CHEBI:456216"/>
        <dbReference type="EC" id="2.7.11.1"/>
    </reaction>
</comment>
<dbReference type="FunFam" id="1.10.510.10:FF:000571">
    <property type="entry name" value="Maternal embryonic leucine zipper kinase"/>
    <property type="match status" value="1"/>
</dbReference>
<feature type="domain" description="NAF" evidence="15">
    <location>
        <begin position="413"/>
        <end position="437"/>
    </location>
</feature>
<dbReference type="Pfam" id="PF00069">
    <property type="entry name" value="Pkinase"/>
    <property type="match status" value="2"/>
</dbReference>
<dbReference type="PROSITE" id="PS50816">
    <property type="entry name" value="NAF"/>
    <property type="match status" value="1"/>
</dbReference>
<evidence type="ECO:0000256" key="9">
    <source>
        <dbReference type="ARBA" id="ARBA00023211"/>
    </source>
</evidence>
<keyword evidence="7" id="KW-0418">Kinase</keyword>
<dbReference type="PROSITE" id="PS50011">
    <property type="entry name" value="PROTEIN_KINASE_DOM"/>
    <property type="match status" value="1"/>
</dbReference>
<dbReference type="CDD" id="cd12195">
    <property type="entry name" value="CIPK_C"/>
    <property type="match status" value="1"/>
</dbReference>
<comment type="catalytic activity">
    <reaction evidence="10">
        <text>L-threonyl-[protein] + ATP = O-phospho-L-threonyl-[protein] + ADP + H(+)</text>
        <dbReference type="Rhea" id="RHEA:46608"/>
        <dbReference type="Rhea" id="RHEA-COMP:11060"/>
        <dbReference type="Rhea" id="RHEA-COMP:11605"/>
        <dbReference type="ChEBI" id="CHEBI:15378"/>
        <dbReference type="ChEBI" id="CHEBI:30013"/>
        <dbReference type="ChEBI" id="CHEBI:30616"/>
        <dbReference type="ChEBI" id="CHEBI:61977"/>
        <dbReference type="ChEBI" id="CHEBI:456216"/>
        <dbReference type="EC" id="2.7.11.1"/>
    </reaction>
</comment>
<dbReference type="InterPro" id="IPR017441">
    <property type="entry name" value="Protein_kinase_ATP_BS"/>
</dbReference>
<evidence type="ECO:0000256" key="3">
    <source>
        <dbReference type="ARBA" id="ARBA00012513"/>
    </source>
</evidence>
<evidence type="ECO:0000313" key="16">
    <source>
        <dbReference type="EMBL" id="KAG0482925.1"/>
    </source>
</evidence>
<dbReference type="OrthoDB" id="193931at2759"/>
<evidence type="ECO:0000256" key="10">
    <source>
        <dbReference type="ARBA" id="ARBA00047899"/>
    </source>
</evidence>
<name>A0A835R7L3_VANPL</name>
<dbReference type="Pfam" id="PF03822">
    <property type="entry name" value="NAF"/>
    <property type="match status" value="1"/>
</dbReference>
<dbReference type="EMBL" id="JADCNM010000005">
    <property type="protein sequence ID" value="KAG0482925.1"/>
    <property type="molecule type" value="Genomic_DNA"/>
</dbReference>
<feature type="domain" description="Protein kinase" evidence="14">
    <location>
        <begin position="156"/>
        <end position="375"/>
    </location>
</feature>
<feature type="binding site" evidence="13">
    <location>
        <position position="185"/>
    </location>
    <ligand>
        <name>ATP</name>
        <dbReference type="ChEBI" id="CHEBI:30616"/>
    </ligand>
</feature>
<proteinExistence type="inferred from homology"/>
<organism evidence="16 17">
    <name type="scientific">Vanilla planifolia</name>
    <name type="common">Vanilla</name>
    <dbReference type="NCBI Taxonomy" id="51239"/>
    <lineage>
        <taxon>Eukaryota</taxon>
        <taxon>Viridiplantae</taxon>
        <taxon>Streptophyta</taxon>
        <taxon>Embryophyta</taxon>
        <taxon>Tracheophyta</taxon>
        <taxon>Spermatophyta</taxon>
        <taxon>Magnoliopsida</taxon>
        <taxon>Liliopsida</taxon>
        <taxon>Asparagales</taxon>
        <taxon>Orchidaceae</taxon>
        <taxon>Vanilloideae</taxon>
        <taxon>Vanilleae</taxon>
        <taxon>Vanilla</taxon>
    </lineage>
</organism>
<dbReference type="EC" id="2.7.11.1" evidence="3"/>
<dbReference type="InterPro" id="IPR018451">
    <property type="entry name" value="NAF/FISL_domain"/>
</dbReference>
<evidence type="ECO:0000256" key="5">
    <source>
        <dbReference type="ARBA" id="ARBA00022679"/>
    </source>
</evidence>
<evidence type="ECO:0000313" key="17">
    <source>
        <dbReference type="Proteomes" id="UP000639772"/>
    </source>
</evidence>
<evidence type="ECO:0000256" key="1">
    <source>
        <dbReference type="ARBA" id="ARBA00001936"/>
    </source>
</evidence>
<dbReference type="SUPFAM" id="SSF56112">
    <property type="entry name" value="Protein kinase-like (PK-like)"/>
    <property type="match status" value="1"/>
</dbReference>
<dbReference type="PANTHER" id="PTHR43895">
    <property type="entry name" value="CALCIUM/CALMODULIN-DEPENDENT PROTEIN KINASE KINASE-RELATED"/>
    <property type="match status" value="1"/>
</dbReference>
<keyword evidence="9" id="KW-0464">Manganese</keyword>